<dbReference type="SUPFAM" id="SSF57667">
    <property type="entry name" value="beta-beta-alpha zinc fingers"/>
    <property type="match status" value="1"/>
</dbReference>
<feature type="region of interest" description="Disordered" evidence="5">
    <location>
        <begin position="249"/>
        <end position="285"/>
    </location>
</feature>
<evidence type="ECO:0000313" key="7">
    <source>
        <dbReference type="EMBL" id="CAH1240859.1"/>
    </source>
</evidence>
<dbReference type="AlphaFoldDB" id="A0A8J9VI76"/>
<dbReference type="Pfam" id="PF05253">
    <property type="entry name" value="zf-U11-48K"/>
    <property type="match status" value="1"/>
</dbReference>
<dbReference type="InterPro" id="IPR036236">
    <property type="entry name" value="Znf_C2H2_sf"/>
</dbReference>
<dbReference type="GO" id="GO:0008270">
    <property type="term" value="F:zinc ion binding"/>
    <property type="evidence" value="ECO:0007669"/>
    <property type="project" value="UniProtKB-KW"/>
</dbReference>
<feature type="domain" description="CHHC U11-48K-type" evidence="6">
    <location>
        <begin position="20"/>
        <end position="43"/>
    </location>
</feature>
<evidence type="ECO:0000259" key="6">
    <source>
        <dbReference type="Pfam" id="PF05253"/>
    </source>
</evidence>
<keyword evidence="1" id="KW-0479">Metal-binding</keyword>
<dbReference type="EMBL" id="OV696696">
    <property type="protein sequence ID" value="CAH1240859.1"/>
    <property type="molecule type" value="Genomic_DNA"/>
</dbReference>
<evidence type="ECO:0000256" key="5">
    <source>
        <dbReference type="SAM" id="MobiDB-lite"/>
    </source>
</evidence>
<accession>A0A8J9VI76</accession>
<keyword evidence="8" id="KW-1185">Reference proteome</keyword>
<keyword evidence="3" id="KW-0862">Zinc</keyword>
<proteinExistence type="predicted"/>
<evidence type="ECO:0000313" key="8">
    <source>
        <dbReference type="Proteomes" id="UP000838412"/>
    </source>
</evidence>
<feature type="compositionally biased region" description="Polar residues" evidence="5">
    <location>
        <begin position="264"/>
        <end position="285"/>
    </location>
</feature>
<evidence type="ECO:0000256" key="4">
    <source>
        <dbReference type="SAM" id="Coils"/>
    </source>
</evidence>
<keyword evidence="2" id="KW-0863">Zinc-finger</keyword>
<evidence type="ECO:0000256" key="1">
    <source>
        <dbReference type="ARBA" id="ARBA00022723"/>
    </source>
</evidence>
<organism evidence="7 8">
    <name type="scientific">Branchiostoma lanceolatum</name>
    <name type="common">Common lancelet</name>
    <name type="synonym">Amphioxus lanceolatum</name>
    <dbReference type="NCBI Taxonomy" id="7740"/>
    <lineage>
        <taxon>Eukaryota</taxon>
        <taxon>Metazoa</taxon>
        <taxon>Chordata</taxon>
        <taxon>Cephalochordata</taxon>
        <taxon>Leptocardii</taxon>
        <taxon>Amphioxiformes</taxon>
        <taxon>Branchiostomatidae</taxon>
        <taxon>Branchiostoma</taxon>
    </lineage>
</organism>
<protein>
    <submittedName>
        <fullName evidence="7">Hypp6130 protein</fullName>
    </submittedName>
</protein>
<gene>
    <name evidence="7" type="primary">Hypp6130</name>
    <name evidence="7" type="ORF">BLAG_LOCUS4676</name>
</gene>
<sequence length="285" mass="32984">MNIRYPIDMAVRFVSGPGQLIICPYDAHHIIRAERLAMHLWRCSRHFTATEAGIKKARSLSRLTADQHGWWEGFMTSLQEEHCPPADVRNPLSCFLEYIMPVEEEEDEEREARKKALDSLIQRENRKAEMLTNEQKSRLLSLWKRGLMTTNRRHPYISALAEEAAEAGLSWQQTAGLRETVFELTSDANQRKRRLQETQNELTISEEETAKLRAELKNIGLKLEQREKENWKKKCSSLEMEREIFKVIATGNRKHSPEDDNTRTRAVTTNGGAATRQTIPEEQVV</sequence>
<keyword evidence="4" id="KW-0175">Coiled coil</keyword>
<evidence type="ECO:0000256" key="2">
    <source>
        <dbReference type="ARBA" id="ARBA00022771"/>
    </source>
</evidence>
<evidence type="ECO:0000256" key="3">
    <source>
        <dbReference type="ARBA" id="ARBA00022833"/>
    </source>
</evidence>
<dbReference type="Proteomes" id="UP000838412">
    <property type="component" value="Chromosome 11"/>
</dbReference>
<dbReference type="InterPro" id="IPR022776">
    <property type="entry name" value="TRM13/UPF0224_CHHC_Znf_dom"/>
</dbReference>
<dbReference type="OrthoDB" id="10069248at2759"/>
<feature type="coiled-coil region" evidence="4">
    <location>
        <begin position="188"/>
        <end position="241"/>
    </location>
</feature>
<name>A0A8J9VI76_BRALA</name>
<reference evidence="7" key="1">
    <citation type="submission" date="2022-01" db="EMBL/GenBank/DDBJ databases">
        <authorList>
            <person name="Braso-Vives M."/>
        </authorList>
    </citation>
    <scope>NUCLEOTIDE SEQUENCE</scope>
</reference>